<proteinExistence type="predicted"/>
<dbReference type="AlphaFoldDB" id="A0A0E9T412"/>
<name>A0A0E9T412_ANGAN</name>
<reference evidence="1" key="1">
    <citation type="submission" date="2014-11" db="EMBL/GenBank/DDBJ databases">
        <authorList>
            <person name="Amaro Gonzalez C."/>
        </authorList>
    </citation>
    <scope>NUCLEOTIDE SEQUENCE</scope>
</reference>
<organism evidence="1">
    <name type="scientific">Anguilla anguilla</name>
    <name type="common">European freshwater eel</name>
    <name type="synonym">Muraena anguilla</name>
    <dbReference type="NCBI Taxonomy" id="7936"/>
    <lineage>
        <taxon>Eukaryota</taxon>
        <taxon>Metazoa</taxon>
        <taxon>Chordata</taxon>
        <taxon>Craniata</taxon>
        <taxon>Vertebrata</taxon>
        <taxon>Euteleostomi</taxon>
        <taxon>Actinopterygii</taxon>
        <taxon>Neopterygii</taxon>
        <taxon>Teleostei</taxon>
        <taxon>Anguilliformes</taxon>
        <taxon>Anguillidae</taxon>
        <taxon>Anguilla</taxon>
    </lineage>
</organism>
<evidence type="ECO:0000313" key="1">
    <source>
        <dbReference type="EMBL" id="JAH48309.1"/>
    </source>
</evidence>
<protein>
    <submittedName>
        <fullName evidence="1">Uncharacterized protein</fullName>
    </submittedName>
</protein>
<dbReference type="EMBL" id="GBXM01060268">
    <property type="protein sequence ID" value="JAH48309.1"/>
    <property type="molecule type" value="Transcribed_RNA"/>
</dbReference>
<sequence length="38" mass="4265">MVGERLRLPCKIDCPRTILGEKLSMISSFENALTKQSV</sequence>
<reference evidence="1" key="2">
    <citation type="journal article" date="2015" name="Fish Shellfish Immunol.">
        <title>Early steps in the European eel (Anguilla anguilla)-Vibrio vulnificus interaction in the gills: Role of the RtxA13 toxin.</title>
        <authorList>
            <person name="Callol A."/>
            <person name="Pajuelo D."/>
            <person name="Ebbesson L."/>
            <person name="Teles M."/>
            <person name="MacKenzie S."/>
            <person name="Amaro C."/>
        </authorList>
    </citation>
    <scope>NUCLEOTIDE SEQUENCE</scope>
</reference>
<accession>A0A0E9T412</accession>